<reference evidence="1" key="1">
    <citation type="submission" date="2020-12" db="EMBL/GenBank/DDBJ databases">
        <authorList>
            <person name="Iha C."/>
        </authorList>
    </citation>
    <scope>NUCLEOTIDE SEQUENCE</scope>
</reference>
<dbReference type="AlphaFoldDB" id="A0A8S1IV50"/>
<accession>A0A8S1IV50</accession>
<protein>
    <submittedName>
        <fullName evidence="1">Uncharacterized protein</fullName>
    </submittedName>
</protein>
<sequence>MLSDTRAARCRSNMLSASQGACRRSPARSGNRALRHLLCSGMFRCTRVAPRARRTGFAAHVRGEAADLSDDGDYQPASGIETDADVELGSGLIRASSEPTIAPPPPPDYGGREVKAKFGSEKGVGTLVWQLEEGNNTHPDGEPITVVLGTKMVTVEFKDGSKKDVDSDKKGTLGEWLKFINHPDIKKRQVEDGDPIAIVNP</sequence>
<evidence type="ECO:0000313" key="2">
    <source>
        <dbReference type="Proteomes" id="UP000708148"/>
    </source>
</evidence>
<organism evidence="1 2">
    <name type="scientific">Ostreobium quekettii</name>
    <dbReference type="NCBI Taxonomy" id="121088"/>
    <lineage>
        <taxon>Eukaryota</taxon>
        <taxon>Viridiplantae</taxon>
        <taxon>Chlorophyta</taxon>
        <taxon>core chlorophytes</taxon>
        <taxon>Ulvophyceae</taxon>
        <taxon>TCBD clade</taxon>
        <taxon>Bryopsidales</taxon>
        <taxon>Ostreobineae</taxon>
        <taxon>Ostreobiaceae</taxon>
        <taxon>Ostreobium</taxon>
    </lineage>
</organism>
<proteinExistence type="predicted"/>
<dbReference type="Proteomes" id="UP000708148">
    <property type="component" value="Unassembled WGS sequence"/>
</dbReference>
<dbReference type="EMBL" id="CAJHUC010000914">
    <property type="protein sequence ID" value="CAD7698911.1"/>
    <property type="molecule type" value="Genomic_DNA"/>
</dbReference>
<name>A0A8S1IV50_9CHLO</name>
<keyword evidence="2" id="KW-1185">Reference proteome</keyword>
<gene>
    <name evidence="1" type="ORF">OSTQU699_LOCUS4270</name>
</gene>
<comment type="caution">
    <text evidence="1">The sequence shown here is derived from an EMBL/GenBank/DDBJ whole genome shotgun (WGS) entry which is preliminary data.</text>
</comment>
<evidence type="ECO:0000313" key="1">
    <source>
        <dbReference type="EMBL" id="CAD7698911.1"/>
    </source>
</evidence>